<dbReference type="GO" id="GO:0005948">
    <property type="term" value="C:acetolactate synthase complex"/>
    <property type="evidence" value="ECO:0007669"/>
    <property type="project" value="TreeGrafter"/>
</dbReference>
<evidence type="ECO:0000259" key="5">
    <source>
        <dbReference type="Pfam" id="PF00205"/>
    </source>
</evidence>
<dbReference type="RefSeq" id="WP_096871104.1">
    <property type="nucleotide sequence ID" value="NZ_CP010715.1"/>
</dbReference>
<dbReference type="InterPro" id="IPR012001">
    <property type="entry name" value="Thiamin_PyroP_enz_TPP-bd_dom"/>
</dbReference>
<dbReference type="Proteomes" id="UP000218606">
    <property type="component" value="Chromosome"/>
</dbReference>
<dbReference type="SUPFAM" id="SSF52467">
    <property type="entry name" value="DHS-like NAD/FAD-binding domain"/>
    <property type="match status" value="1"/>
</dbReference>
<evidence type="ECO:0000259" key="7">
    <source>
        <dbReference type="Pfam" id="PF02776"/>
    </source>
</evidence>
<dbReference type="GO" id="GO:0009099">
    <property type="term" value="P:L-valine biosynthetic process"/>
    <property type="evidence" value="ECO:0007669"/>
    <property type="project" value="TreeGrafter"/>
</dbReference>
<dbReference type="EMBL" id="CP010767">
    <property type="protein sequence ID" value="ATG43109.1"/>
    <property type="molecule type" value="Genomic_DNA"/>
</dbReference>
<evidence type="ECO:0000313" key="9">
    <source>
        <dbReference type="Proteomes" id="UP000218606"/>
    </source>
</evidence>
<protein>
    <submittedName>
        <fullName evidence="8">Acetolactate synthase, catabolic</fullName>
        <ecNumber evidence="8">2.2.1.6</ecNumber>
    </submittedName>
</protein>
<evidence type="ECO:0000256" key="2">
    <source>
        <dbReference type="ARBA" id="ARBA00022679"/>
    </source>
</evidence>
<dbReference type="PROSITE" id="PS00187">
    <property type="entry name" value="TPP_ENZYMES"/>
    <property type="match status" value="1"/>
</dbReference>
<feature type="domain" description="Thiamine pyrophosphate enzyme central" evidence="5">
    <location>
        <begin position="200"/>
        <end position="336"/>
    </location>
</feature>
<dbReference type="Pfam" id="PF00205">
    <property type="entry name" value="TPP_enzyme_M"/>
    <property type="match status" value="1"/>
</dbReference>
<reference evidence="8 9" key="1">
    <citation type="journal article" date="2017" name="Front. Microbiol.">
        <title>Phaeobacter piscinae sp. nov., a species of the Roseobacter group and potential aquaculture probiont.</title>
        <authorList>
            <person name="Sonnenschein E.C."/>
            <person name="Phippen C.B.W."/>
            <person name="Nielsen K.F."/>
            <person name="Mateiu R.V."/>
            <person name="Melchiorsen J."/>
            <person name="Gram L."/>
            <person name="Overmann J."/>
            <person name="Freese H.M."/>
        </authorList>
    </citation>
    <scope>NUCLEOTIDE SEQUENCE [LARGE SCALE GENOMIC DNA]</scope>
    <source>
        <strain evidence="8 9">P13</strain>
    </source>
</reference>
<dbReference type="InterPro" id="IPR029035">
    <property type="entry name" value="DHS-like_NAD/FAD-binding_dom"/>
</dbReference>
<feature type="domain" description="Thiamine pyrophosphate enzyme TPP-binding" evidence="6">
    <location>
        <begin position="397"/>
        <end position="542"/>
    </location>
</feature>
<keyword evidence="3 4" id="KW-0786">Thiamine pyrophosphate</keyword>
<dbReference type="CDD" id="cd00568">
    <property type="entry name" value="TPP_enzymes"/>
    <property type="match status" value="1"/>
</dbReference>
<accession>A0AAN1LA65</accession>
<dbReference type="InterPro" id="IPR012000">
    <property type="entry name" value="Thiamin_PyroP_enz_cen_dom"/>
</dbReference>
<dbReference type="GO" id="GO:0003984">
    <property type="term" value="F:acetolactate synthase activity"/>
    <property type="evidence" value="ECO:0007669"/>
    <property type="project" value="UniProtKB-EC"/>
</dbReference>
<dbReference type="GO" id="GO:0030976">
    <property type="term" value="F:thiamine pyrophosphate binding"/>
    <property type="evidence" value="ECO:0007669"/>
    <property type="project" value="InterPro"/>
</dbReference>
<dbReference type="InterPro" id="IPR029061">
    <property type="entry name" value="THDP-binding"/>
</dbReference>
<comment type="similarity">
    <text evidence="1 4">Belongs to the TPP enzyme family.</text>
</comment>
<dbReference type="GO" id="GO:0000287">
    <property type="term" value="F:magnesium ion binding"/>
    <property type="evidence" value="ECO:0007669"/>
    <property type="project" value="InterPro"/>
</dbReference>
<keyword evidence="2 8" id="KW-0808">Transferase</keyword>
<feature type="domain" description="Thiamine pyrophosphate enzyme N-terminal TPP-binding" evidence="7">
    <location>
        <begin position="16"/>
        <end position="130"/>
    </location>
</feature>
<dbReference type="SUPFAM" id="SSF52518">
    <property type="entry name" value="Thiamin diphosphate-binding fold (THDP-binding)"/>
    <property type="match status" value="2"/>
</dbReference>
<proteinExistence type="inferred from homology"/>
<sequence length="554" mass="58351">MTETNSAAAAATDPLRAADVLAQRLYAAGCRHAFGMPGGEVLTLVDALTKAGITFHLAKHENSAGFMGEGVHHSDGAPVILVATLGPGALNGVNVVANAHQDRVPMLVLTGCVDAVEAATYTHQVLDHQAVFAPITKASYRLDAEAAGVIADKALRVATQPRNGPVHIDVPISVADAPAGSHRPCLAPARATQPQPADLAQARAWLAEADRPLAVIGLDAVAEDAGASLRAFLEHYQIPFVTSYKAKGILPEDHPLCLGGAGLSPLADRHLLPLLREADLILALGYDPIEMRPGWRNAWDCSRQRVIDICAEDNTHYMHSASLTVVAGLAPSLRALTVGAQLADDAAQVHQHWPDGQPEAARDALAEAFAADADWGPAAIIAECQAALPVDTLATADSGAHRILLSQMWRCQEPRALIQSSGLCTMGCAVPMAIGRKLAEPQRTVVSFSGDAGFLMVAGELSTAAELGVAPIFVVFVDASLALIDLKQRQRRLNNAGVDFGLHDFAAMGRAFGGNGVRVRDRASLRAALNEAQQAEHFTVIAAEFDREAYDGLI</sequence>
<dbReference type="InterPro" id="IPR011766">
    <property type="entry name" value="TPP_enzyme_TPP-bd"/>
</dbReference>
<dbReference type="GO" id="GO:0009097">
    <property type="term" value="P:isoleucine biosynthetic process"/>
    <property type="evidence" value="ECO:0007669"/>
    <property type="project" value="TreeGrafter"/>
</dbReference>
<organism evidence="8 9">
    <name type="scientific">Phaeobacter piscinae</name>
    <dbReference type="NCBI Taxonomy" id="1580596"/>
    <lineage>
        <taxon>Bacteria</taxon>
        <taxon>Pseudomonadati</taxon>
        <taxon>Pseudomonadota</taxon>
        <taxon>Alphaproteobacteria</taxon>
        <taxon>Rhodobacterales</taxon>
        <taxon>Roseobacteraceae</taxon>
        <taxon>Phaeobacter</taxon>
    </lineage>
</organism>
<dbReference type="InterPro" id="IPR045229">
    <property type="entry name" value="TPP_enz"/>
</dbReference>
<dbReference type="Pfam" id="PF02775">
    <property type="entry name" value="TPP_enzyme_C"/>
    <property type="match status" value="1"/>
</dbReference>
<dbReference type="AlphaFoldDB" id="A0AAN1LA65"/>
<dbReference type="GO" id="GO:0050660">
    <property type="term" value="F:flavin adenine dinucleotide binding"/>
    <property type="evidence" value="ECO:0007669"/>
    <property type="project" value="TreeGrafter"/>
</dbReference>
<dbReference type="EC" id="2.2.1.6" evidence="8"/>
<dbReference type="PANTHER" id="PTHR18968:SF129">
    <property type="entry name" value="ACETOLACTATE SYNTHASE"/>
    <property type="match status" value="1"/>
</dbReference>
<evidence type="ECO:0000256" key="4">
    <source>
        <dbReference type="RuleBase" id="RU362132"/>
    </source>
</evidence>
<name>A0AAN1LA65_9RHOB</name>
<gene>
    <name evidence="8" type="primary">budB</name>
    <name evidence="8" type="ORF">PhaeoP13_01161</name>
</gene>
<dbReference type="Pfam" id="PF02776">
    <property type="entry name" value="TPP_enzyme_N"/>
    <property type="match status" value="1"/>
</dbReference>
<evidence type="ECO:0000313" key="8">
    <source>
        <dbReference type="EMBL" id="ATG43109.1"/>
    </source>
</evidence>
<evidence type="ECO:0000256" key="1">
    <source>
        <dbReference type="ARBA" id="ARBA00007812"/>
    </source>
</evidence>
<dbReference type="PANTHER" id="PTHR18968">
    <property type="entry name" value="THIAMINE PYROPHOSPHATE ENZYMES"/>
    <property type="match status" value="1"/>
</dbReference>
<evidence type="ECO:0000259" key="6">
    <source>
        <dbReference type="Pfam" id="PF02775"/>
    </source>
</evidence>
<dbReference type="Gene3D" id="3.40.50.970">
    <property type="match status" value="2"/>
</dbReference>
<evidence type="ECO:0000256" key="3">
    <source>
        <dbReference type="ARBA" id="ARBA00023052"/>
    </source>
</evidence>
<dbReference type="CDD" id="cd07035">
    <property type="entry name" value="TPP_PYR_POX_like"/>
    <property type="match status" value="1"/>
</dbReference>
<dbReference type="Gene3D" id="3.40.50.1220">
    <property type="entry name" value="TPP-binding domain"/>
    <property type="match status" value="1"/>
</dbReference>
<dbReference type="InterPro" id="IPR000399">
    <property type="entry name" value="TPP-bd_CS"/>
</dbReference>